<keyword evidence="3" id="KW-1185">Reference proteome</keyword>
<evidence type="ECO:0000313" key="3">
    <source>
        <dbReference type="Proteomes" id="UP000232323"/>
    </source>
</evidence>
<dbReference type="InterPro" id="IPR036869">
    <property type="entry name" value="J_dom_sf"/>
</dbReference>
<dbReference type="InterPro" id="IPR001623">
    <property type="entry name" value="DnaJ_domain"/>
</dbReference>
<dbReference type="AlphaFoldDB" id="A0A250XS36"/>
<dbReference type="EMBL" id="BEGY01000180">
    <property type="protein sequence ID" value="GAX85610.1"/>
    <property type="molecule type" value="Genomic_DNA"/>
</dbReference>
<dbReference type="SUPFAM" id="SSF46565">
    <property type="entry name" value="Chaperone J-domain"/>
    <property type="match status" value="1"/>
</dbReference>
<dbReference type="CDD" id="cd06257">
    <property type="entry name" value="DnaJ"/>
    <property type="match status" value="1"/>
</dbReference>
<comment type="caution">
    <text evidence="2">The sequence shown here is derived from an EMBL/GenBank/DDBJ whole genome shotgun (WGS) entry which is preliminary data.</text>
</comment>
<feature type="region of interest" description="Disordered" evidence="1">
    <location>
        <begin position="52"/>
        <end position="90"/>
    </location>
</feature>
<sequence length="261" mass="27366">MSNIVHAFLICSASDEDLRKSYRKAALKYHPDKAATACRYALELPVVAEAAGSRGASSGGSGTRSGSTGGGAAAAETGGRKQAGVARLSSHQSSTSAVMASLRLVGSEAVAARIREAPAELFNYITQEMAQQEATYMPPLVRGGLGLPLLTTTASSRVTTAMPLPHIPATSTNSRVGLTDMQAPTTTATHTTSLLLVAILQEQLLLKGELQVEYLLTKTVTNRAFIRVAISPSAPQVATSNIVGRRGGGEELRRLLLLWIP</sequence>
<evidence type="ECO:0000313" key="2">
    <source>
        <dbReference type="EMBL" id="GAX85610.1"/>
    </source>
</evidence>
<name>A0A250XS36_9CHLO</name>
<feature type="compositionally biased region" description="Gly residues" evidence="1">
    <location>
        <begin position="57"/>
        <end position="72"/>
    </location>
</feature>
<gene>
    <name evidence="2" type="ORF">CEUSTIGMA_g13025.t1</name>
</gene>
<dbReference type="OrthoDB" id="10250354at2759"/>
<proteinExistence type="predicted"/>
<protein>
    <recommendedName>
        <fullName evidence="4">J domain-containing protein</fullName>
    </recommendedName>
</protein>
<dbReference type="Gene3D" id="1.10.287.110">
    <property type="entry name" value="DnaJ domain"/>
    <property type="match status" value="1"/>
</dbReference>
<dbReference type="Proteomes" id="UP000232323">
    <property type="component" value="Unassembled WGS sequence"/>
</dbReference>
<reference evidence="2 3" key="1">
    <citation type="submission" date="2017-08" db="EMBL/GenBank/DDBJ databases">
        <title>Acidophilic green algal genome provides insights into adaptation to an acidic environment.</title>
        <authorList>
            <person name="Hirooka S."/>
            <person name="Hirose Y."/>
            <person name="Kanesaki Y."/>
            <person name="Higuchi S."/>
            <person name="Fujiwara T."/>
            <person name="Onuma R."/>
            <person name="Era A."/>
            <person name="Ohbayashi R."/>
            <person name="Uzuka A."/>
            <person name="Nozaki H."/>
            <person name="Yoshikawa H."/>
            <person name="Miyagishima S.Y."/>
        </authorList>
    </citation>
    <scope>NUCLEOTIDE SEQUENCE [LARGE SCALE GENOMIC DNA]</scope>
    <source>
        <strain evidence="2 3">NIES-2499</strain>
    </source>
</reference>
<organism evidence="2 3">
    <name type="scientific">Chlamydomonas eustigma</name>
    <dbReference type="NCBI Taxonomy" id="1157962"/>
    <lineage>
        <taxon>Eukaryota</taxon>
        <taxon>Viridiplantae</taxon>
        <taxon>Chlorophyta</taxon>
        <taxon>core chlorophytes</taxon>
        <taxon>Chlorophyceae</taxon>
        <taxon>CS clade</taxon>
        <taxon>Chlamydomonadales</taxon>
        <taxon>Chlamydomonadaceae</taxon>
        <taxon>Chlamydomonas</taxon>
    </lineage>
</organism>
<evidence type="ECO:0008006" key="4">
    <source>
        <dbReference type="Google" id="ProtNLM"/>
    </source>
</evidence>
<evidence type="ECO:0000256" key="1">
    <source>
        <dbReference type="SAM" id="MobiDB-lite"/>
    </source>
</evidence>
<accession>A0A250XS36</accession>